<comment type="caution">
    <text evidence="2">The sequence shown here is derived from an EMBL/GenBank/DDBJ whole genome shotgun (WGS) entry which is preliminary data.</text>
</comment>
<gene>
    <name evidence="2" type="ORF">BN12_40057</name>
</gene>
<feature type="compositionally biased region" description="Basic and acidic residues" evidence="1">
    <location>
        <begin position="64"/>
        <end position="84"/>
    </location>
</feature>
<dbReference type="AlphaFoldDB" id="A0A077M1Z9"/>
<dbReference type="STRING" id="1194083.BN12_40057"/>
<protein>
    <submittedName>
        <fullName evidence="2">Uncharacterized protein</fullName>
    </submittedName>
</protein>
<feature type="region of interest" description="Disordered" evidence="1">
    <location>
        <begin position="53"/>
        <end position="84"/>
    </location>
</feature>
<name>A0A077M1Z9_9MICO</name>
<accession>A0A077M1Z9</accession>
<sequence length="521" mass="55549">MADRGRDLKINVLSDASQFDLDGPAKDLETLGKEAQETADKLDGLNADRAERDLKSLGDAADSAQRDLHDLTQDTGKTGDRLDDLGRDAKETAQKVDSAFDSIARSSKSKFRAPVDEDVSHFKDKMGEVHEESSDTAREMFASFSDVSSLQDAAQEIAANVGGLFGPIGLAIGGALSVGIATFTQKWSEAKEKVKEQTASIVALMQEAGGQIRGSDLADAVSQAITADPKAFADTKKRLTDLGLSWQDYYRAQAGDTDAAGRFTAALRSQIDALNGQLGPLDQVSAAHGRWAELSQVGGQNTQALAERLRALQGVQGDVQSTTQALTDAQSLYNDITSATDKTAAALNDEYAALADSTDVYSAAVERASDKNRDHKVTVDDIIAEQRKAMKAQTEFADNMDTVRQRFGEAGAQMVADAGEDGPAIAQALADGPKKKSAEAVANYRKMGASARSGMQSGVRPDDPFTIGVKAQADYSSAYAARSAFQQWLWNNPLHVSIQAQLSADSRHALDSAASYGRSRK</sequence>
<reference evidence="2 3" key="1">
    <citation type="journal article" date="2013" name="ISME J.">
        <title>A metabolic model for members of the genus Tetrasphaera involved in enhanced biological phosphorus removal.</title>
        <authorList>
            <person name="Kristiansen R."/>
            <person name="Nguyen H.T.T."/>
            <person name="Saunders A.M."/>
            <person name="Nielsen J.L."/>
            <person name="Wimmer R."/>
            <person name="Le V.Q."/>
            <person name="McIlroy S.J."/>
            <person name="Petrovski S."/>
            <person name="Seviour R.J."/>
            <person name="Calteau A."/>
            <person name="Nielsen K.L."/>
            <person name="Nielsen P.H."/>
        </authorList>
    </citation>
    <scope>NUCLEOTIDE SEQUENCE [LARGE SCALE GENOMIC DNA]</scope>
    <source>
        <strain evidence="2 3">T1-X7</strain>
    </source>
</reference>
<evidence type="ECO:0000313" key="3">
    <source>
        <dbReference type="Proteomes" id="UP000035721"/>
    </source>
</evidence>
<evidence type="ECO:0000256" key="1">
    <source>
        <dbReference type="SAM" id="MobiDB-lite"/>
    </source>
</evidence>
<keyword evidence="3" id="KW-1185">Reference proteome</keyword>
<dbReference type="Proteomes" id="UP000035721">
    <property type="component" value="Unassembled WGS sequence"/>
</dbReference>
<dbReference type="RefSeq" id="WP_048549717.1">
    <property type="nucleotide sequence ID" value="NZ_HF570958.1"/>
</dbReference>
<organism evidence="2 3">
    <name type="scientific">Nostocoides japonicum T1-X7</name>
    <dbReference type="NCBI Taxonomy" id="1194083"/>
    <lineage>
        <taxon>Bacteria</taxon>
        <taxon>Bacillati</taxon>
        <taxon>Actinomycetota</taxon>
        <taxon>Actinomycetes</taxon>
        <taxon>Micrococcales</taxon>
        <taxon>Intrasporangiaceae</taxon>
        <taxon>Nostocoides</taxon>
    </lineage>
</organism>
<dbReference type="EMBL" id="CAJB01000334">
    <property type="protein sequence ID" value="CCH79087.1"/>
    <property type="molecule type" value="Genomic_DNA"/>
</dbReference>
<evidence type="ECO:0000313" key="2">
    <source>
        <dbReference type="EMBL" id="CCH79087.1"/>
    </source>
</evidence>
<proteinExistence type="predicted"/>